<gene>
    <name evidence="1" type="ORF">PSON_ATCC_30995.1.T0990015</name>
</gene>
<organism evidence="1 2">
    <name type="scientific">Paramecium sonneborni</name>
    <dbReference type="NCBI Taxonomy" id="65129"/>
    <lineage>
        <taxon>Eukaryota</taxon>
        <taxon>Sar</taxon>
        <taxon>Alveolata</taxon>
        <taxon>Ciliophora</taxon>
        <taxon>Intramacronucleata</taxon>
        <taxon>Oligohymenophorea</taxon>
        <taxon>Peniculida</taxon>
        <taxon>Parameciidae</taxon>
        <taxon>Paramecium</taxon>
    </lineage>
</organism>
<accession>A0A8S1QBH6</accession>
<evidence type="ECO:0008006" key="3">
    <source>
        <dbReference type="Google" id="ProtNLM"/>
    </source>
</evidence>
<protein>
    <recommendedName>
        <fullName evidence="3">Tetratricopeptide repeat protein</fullName>
    </recommendedName>
</protein>
<name>A0A8S1QBH6_9CILI</name>
<dbReference type="EMBL" id="CAJJDN010000099">
    <property type="protein sequence ID" value="CAD8111710.1"/>
    <property type="molecule type" value="Genomic_DNA"/>
</dbReference>
<keyword evidence="2" id="KW-1185">Reference proteome</keyword>
<sequence length="46" mass="5191">MMPRYNITSGLTLVLMGHLDEALENIEIAIQSQPENSLLFNNKAFI</sequence>
<evidence type="ECO:0000313" key="2">
    <source>
        <dbReference type="Proteomes" id="UP000692954"/>
    </source>
</evidence>
<evidence type="ECO:0000313" key="1">
    <source>
        <dbReference type="EMBL" id="CAD8111710.1"/>
    </source>
</evidence>
<reference evidence="1" key="1">
    <citation type="submission" date="2021-01" db="EMBL/GenBank/DDBJ databases">
        <authorList>
            <consortium name="Genoscope - CEA"/>
            <person name="William W."/>
        </authorList>
    </citation>
    <scope>NUCLEOTIDE SEQUENCE</scope>
</reference>
<proteinExistence type="predicted"/>
<dbReference type="AlphaFoldDB" id="A0A8S1QBH6"/>
<comment type="caution">
    <text evidence="1">The sequence shown here is derived from an EMBL/GenBank/DDBJ whole genome shotgun (WGS) entry which is preliminary data.</text>
</comment>
<dbReference type="Proteomes" id="UP000692954">
    <property type="component" value="Unassembled WGS sequence"/>
</dbReference>